<dbReference type="PRINTS" id="PR00124">
    <property type="entry name" value="ATPASEC"/>
</dbReference>
<evidence type="ECO:0000256" key="7">
    <source>
        <dbReference type="ARBA" id="ARBA00032887"/>
    </source>
</evidence>
<protein>
    <recommendedName>
        <fullName evidence="6">ATP synthase F(0) sector subunit c</fullName>
    </recommendedName>
    <alternativeName>
        <fullName evidence="7">F-type ATPase subunit c</fullName>
    </alternativeName>
</protein>
<evidence type="ECO:0000256" key="4">
    <source>
        <dbReference type="ARBA" id="ARBA00022989"/>
    </source>
</evidence>
<evidence type="ECO:0000313" key="10">
    <source>
        <dbReference type="EMBL" id="BAU48721.1"/>
    </source>
</evidence>
<dbReference type="InterPro" id="IPR002379">
    <property type="entry name" value="ATPase_proteolipid_c-like_dom"/>
</dbReference>
<comment type="similarity">
    <text evidence="2">Belongs to the ATPase C chain family.</text>
</comment>
<dbReference type="Pfam" id="PF00137">
    <property type="entry name" value="ATP-synt_C"/>
    <property type="match status" value="1"/>
</dbReference>
<keyword evidence="3 8" id="KW-0812">Transmembrane</keyword>
<evidence type="ECO:0000259" key="9">
    <source>
        <dbReference type="Pfam" id="PF00137"/>
    </source>
</evidence>
<feature type="transmembrane region" description="Helical" evidence="8">
    <location>
        <begin position="124"/>
        <end position="145"/>
    </location>
</feature>
<dbReference type="RefSeq" id="WP_096461205.1">
    <property type="nucleotide sequence ID" value="NZ_AP014936.1"/>
</dbReference>
<dbReference type="OrthoDB" id="5771683at2"/>
<dbReference type="KEGG" id="sva:SVA_2171"/>
<name>A0A1B4VC50_9GAMM</name>
<dbReference type="GO" id="GO:0015078">
    <property type="term" value="F:proton transmembrane transporter activity"/>
    <property type="evidence" value="ECO:0007669"/>
    <property type="project" value="InterPro"/>
</dbReference>
<feature type="transmembrane region" description="Helical" evidence="8">
    <location>
        <begin position="80"/>
        <end position="112"/>
    </location>
</feature>
<dbReference type="GO" id="GO:0045259">
    <property type="term" value="C:proton-transporting ATP synthase complex"/>
    <property type="evidence" value="ECO:0007669"/>
    <property type="project" value="InterPro"/>
</dbReference>
<evidence type="ECO:0000256" key="5">
    <source>
        <dbReference type="ARBA" id="ARBA00023136"/>
    </source>
</evidence>
<dbReference type="Gene3D" id="1.20.120.610">
    <property type="entry name" value="lithium bound rotor ring of v- atpase"/>
    <property type="match status" value="1"/>
</dbReference>
<feature type="transmembrane region" description="Helical" evidence="8">
    <location>
        <begin position="36"/>
        <end position="60"/>
    </location>
</feature>
<evidence type="ECO:0000256" key="6">
    <source>
        <dbReference type="ARBA" id="ARBA00032200"/>
    </source>
</evidence>
<dbReference type="InterPro" id="IPR000454">
    <property type="entry name" value="ATP_synth_F0_csu"/>
</dbReference>
<gene>
    <name evidence="10" type="ORF">SVA_2171</name>
</gene>
<evidence type="ECO:0000313" key="11">
    <source>
        <dbReference type="Proteomes" id="UP000218899"/>
    </source>
</evidence>
<keyword evidence="11" id="KW-1185">Reference proteome</keyword>
<dbReference type="CDD" id="cd18120">
    <property type="entry name" value="ATP-synt_Vo_Ao_c"/>
    <property type="match status" value="1"/>
</dbReference>
<comment type="subcellular location">
    <subcellularLocation>
        <location evidence="1">Membrane</location>
        <topology evidence="1">Multi-pass membrane protein</topology>
    </subcellularLocation>
</comment>
<dbReference type="Proteomes" id="UP000218899">
    <property type="component" value="Chromosome"/>
</dbReference>
<feature type="domain" description="V-ATPase proteolipid subunit C-like" evidence="9">
    <location>
        <begin position="85"/>
        <end position="144"/>
    </location>
</feature>
<feature type="transmembrane region" description="Helical" evidence="8">
    <location>
        <begin position="6"/>
        <end position="24"/>
    </location>
</feature>
<reference evidence="10 11" key="1">
    <citation type="submission" date="2015-08" db="EMBL/GenBank/DDBJ databases">
        <title>Complete genome sequence of Sulfurifustis variabilis.</title>
        <authorList>
            <person name="Miura A."/>
            <person name="Kojima H."/>
            <person name="Fukui M."/>
        </authorList>
    </citation>
    <scope>NUCLEOTIDE SEQUENCE [LARGE SCALE GENOMIC DNA]</scope>
    <source>
        <strain evidence="11">skN76</strain>
    </source>
</reference>
<evidence type="ECO:0000256" key="3">
    <source>
        <dbReference type="ARBA" id="ARBA00022692"/>
    </source>
</evidence>
<dbReference type="EMBL" id="AP014936">
    <property type="protein sequence ID" value="BAU48721.1"/>
    <property type="molecule type" value="Genomic_DNA"/>
</dbReference>
<keyword evidence="4 8" id="KW-1133">Transmembrane helix</keyword>
<dbReference type="SUPFAM" id="SSF81333">
    <property type="entry name" value="F1F0 ATP synthase subunit C"/>
    <property type="match status" value="1"/>
</dbReference>
<evidence type="ECO:0000256" key="2">
    <source>
        <dbReference type="ARBA" id="ARBA00006704"/>
    </source>
</evidence>
<keyword evidence="5 8" id="KW-0472">Membrane</keyword>
<evidence type="ECO:0000256" key="8">
    <source>
        <dbReference type="SAM" id="Phobius"/>
    </source>
</evidence>
<accession>A0A1B4VC50</accession>
<evidence type="ECO:0000256" key="1">
    <source>
        <dbReference type="ARBA" id="ARBA00004141"/>
    </source>
</evidence>
<organism evidence="10 11">
    <name type="scientific">Sulfurifustis variabilis</name>
    <dbReference type="NCBI Taxonomy" id="1675686"/>
    <lineage>
        <taxon>Bacteria</taxon>
        <taxon>Pseudomonadati</taxon>
        <taxon>Pseudomonadota</taxon>
        <taxon>Gammaproteobacteria</taxon>
        <taxon>Acidiferrobacterales</taxon>
        <taxon>Acidiferrobacteraceae</taxon>
        <taxon>Sulfurifustis</taxon>
    </lineage>
</organism>
<dbReference type="AlphaFoldDB" id="A0A1B4VC50"/>
<sequence>MYWLVGLITLSLVGIVAAGVYLEFRPLSRKRPARRWLRGTLAANLLLFVVAEALLLFFAVDQSMAQAPAAGASADVSVGLGLALIGIGIPTALATIGAGIAVGPVGAAALAVIAEKPEIFGRTLIYLGLAEGIAIYGLVVTILMLGRI</sequence>
<dbReference type="GO" id="GO:0015986">
    <property type="term" value="P:proton motive force-driven ATP synthesis"/>
    <property type="evidence" value="ECO:0007669"/>
    <property type="project" value="InterPro"/>
</dbReference>
<dbReference type="GO" id="GO:0033177">
    <property type="term" value="C:proton-transporting two-sector ATPase complex, proton-transporting domain"/>
    <property type="evidence" value="ECO:0007669"/>
    <property type="project" value="InterPro"/>
</dbReference>
<proteinExistence type="inferred from homology"/>
<dbReference type="InterPro" id="IPR035921">
    <property type="entry name" value="F/V-ATP_Csub_sf"/>
</dbReference>